<dbReference type="RefSeq" id="XP_023559989.1">
    <property type="nucleotide sequence ID" value="XM_023704221.1"/>
</dbReference>
<dbReference type="PANTHER" id="PTHR21859:SF55">
    <property type="entry name" value="SPERMATOGENESIS-ASSOCIATED PROTEIN 31A1-RELATED"/>
    <property type="match status" value="1"/>
</dbReference>
<dbReference type="Proteomes" id="UP000515203">
    <property type="component" value="Unplaced"/>
</dbReference>
<dbReference type="OrthoDB" id="9635129at2759"/>
<dbReference type="PANTHER" id="PTHR21859">
    <property type="entry name" value="ACROSOME-SPECIFIC PROTEIN"/>
    <property type="match status" value="1"/>
</dbReference>
<evidence type="ECO:0000313" key="4">
    <source>
        <dbReference type="Proteomes" id="UP000515203"/>
    </source>
</evidence>
<gene>
    <name evidence="5" type="primary">Spata31e1</name>
</gene>
<keyword evidence="3" id="KW-0812">Transmembrane</keyword>
<protein>
    <submittedName>
        <fullName evidence="5">Spermatogenesis-associated protein 31E1</fullName>
    </submittedName>
</protein>
<dbReference type="CTD" id="286234"/>
<evidence type="ECO:0000313" key="5">
    <source>
        <dbReference type="RefSeq" id="XP_023559989.1"/>
    </source>
</evidence>
<evidence type="ECO:0000256" key="2">
    <source>
        <dbReference type="SAM" id="MobiDB-lite"/>
    </source>
</evidence>
<proteinExistence type="inferred from homology"/>
<dbReference type="InParanoid" id="A0A6P6DIX7"/>
<feature type="region of interest" description="Disordered" evidence="2">
    <location>
        <begin position="52"/>
        <end position="75"/>
    </location>
</feature>
<keyword evidence="3" id="KW-1133">Transmembrane helix</keyword>
<dbReference type="AlphaFoldDB" id="A0A6P6DIX7"/>
<comment type="similarity">
    <text evidence="1">Belongs to the SPATA31 family.</text>
</comment>
<organism evidence="4 5">
    <name type="scientific">Octodon degus</name>
    <name type="common">Degu</name>
    <name type="synonym">Sciurus degus</name>
    <dbReference type="NCBI Taxonomy" id="10160"/>
    <lineage>
        <taxon>Eukaryota</taxon>
        <taxon>Metazoa</taxon>
        <taxon>Chordata</taxon>
        <taxon>Craniata</taxon>
        <taxon>Vertebrata</taxon>
        <taxon>Euteleostomi</taxon>
        <taxon>Mammalia</taxon>
        <taxon>Eutheria</taxon>
        <taxon>Euarchontoglires</taxon>
        <taxon>Glires</taxon>
        <taxon>Rodentia</taxon>
        <taxon>Hystricomorpha</taxon>
        <taxon>Octodontidae</taxon>
        <taxon>Octodon</taxon>
    </lineage>
</organism>
<keyword evidence="4" id="KW-1185">Reference proteome</keyword>
<name>A0A6P6DIX7_OCTDE</name>
<reference evidence="5" key="1">
    <citation type="submission" date="2025-08" db="UniProtKB">
        <authorList>
            <consortium name="RefSeq"/>
        </authorList>
    </citation>
    <scope>IDENTIFICATION</scope>
</reference>
<keyword evidence="3" id="KW-0472">Membrane</keyword>
<evidence type="ECO:0000256" key="1">
    <source>
        <dbReference type="ARBA" id="ARBA00035009"/>
    </source>
</evidence>
<feature type="transmembrane region" description="Helical" evidence="3">
    <location>
        <begin position="23"/>
        <end position="45"/>
    </location>
</feature>
<dbReference type="GeneID" id="111813490"/>
<accession>A0A6P6DIX7</accession>
<evidence type="ECO:0000256" key="3">
    <source>
        <dbReference type="SAM" id="Phobius"/>
    </source>
</evidence>
<feature type="compositionally biased region" description="Basic and acidic residues" evidence="2">
    <location>
        <begin position="54"/>
        <end position="67"/>
    </location>
</feature>
<sequence length="128" mass="14258">MENPLFFLGSVGSTWLSMVSTSWAVDMILAFVSGVVLFILLIPFLQTNPSFPPTEKENNRKNHMEKKGQKKRRKKSCLLKACRECRRELEETGHLVLLLQSGLKGGLCDCAIVGLSGKIFGVLYGNLK</sequence>